<dbReference type="CDD" id="cd04301">
    <property type="entry name" value="NAT_SF"/>
    <property type="match status" value="1"/>
</dbReference>
<dbReference type="PANTHER" id="PTHR43072">
    <property type="entry name" value="N-ACETYLTRANSFERASE"/>
    <property type="match status" value="1"/>
</dbReference>
<protein>
    <submittedName>
        <fullName evidence="2">Phosphinothricin acetyltransferase</fullName>
    </submittedName>
</protein>
<dbReference type="AlphaFoldDB" id="A0A1M5D7U0"/>
<dbReference type="InterPro" id="IPR000182">
    <property type="entry name" value="GNAT_dom"/>
</dbReference>
<dbReference type="EMBL" id="FQUU01000014">
    <property type="protein sequence ID" value="SHF62930.1"/>
    <property type="molecule type" value="Genomic_DNA"/>
</dbReference>
<accession>A0A1M5D7U0</accession>
<name>A0A1M5D7U0_9BACT</name>
<dbReference type="Proteomes" id="UP000184048">
    <property type="component" value="Unassembled WGS sequence"/>
</dbReference>
<evidence type="ECO:0000259" key="1">
    <source>
        <dbReference type="PROSITE" id="PS51186"/>
    </source>
</evidence>
<evidence type="ECO:0000313" key="3">
    <source>
        <dbReference type="Proteomes" id="UP000184048"/>
    </source>
</evidence>
<dbReference type="GO" id="GO:0016747">
    <property type="term" value="F:acyltransferase activity, transferring groups other than amino-acyl groups"/>
    <property type="evidence" value="ECO:0007669"/>
    <property type="project" value="InterPro"/>
</dbReference>
<reference evidence="2 3" key="1">
    <citation type="submission" date="2016-11" db="EMBL/GenBank/DDBJ databases">
        <authorList>
            <person name="Jaros S."/>
            <person name="Januszkiewicz K."/>
            <person name="Wedrychowicz H."/>
        </authorList>
    </citation>
    <scope>NUCLEOTIDE SEQUENCE [LARGE SCALE GENOMIC DNA]</scope>
    <source>
        <strain evidence="2 3">DSM 18119</strain>
    </source>
</reference>
<gene>
    <name evidence="2" type="ORF">SAMN02745131_03142</name>
</gene>
<dbReference type="STRING" id="1121884.SAMN02745131_03142"/>
<dbReference type="PANTHER" id="PTHR43072:SF8">
    <property type="entry name" value="ACYLTRANSFERASE FABY-RELATED"/>
    <property type="match status" value="1"/>
</dbReference>
<evidence type="ECO:0000313" key="2">
    <source>
        <dbReference type="EMBL" id="SHF62930.1"/>
    </source>
</evidence>
<dbReference type="Pfam" id="PF13420">
    <property type="entry name" value="Acetyltransf_4"/>
    <property type="match status" value="1"/>
</dbReference>
<dbReference type="InterPro" id="IPR016181">
    <property type="entry name" value="Acyl_CoA_acyltransferase"/>
</dbReference>
<proteinExistence type="predicted"/>
<sequence length="200" mass="23207">MVQVRVANASDARQILEIYTPYILGTAFTFETEVPSEAEFKERMQKYLHARPWLVCTLDGSVICYVYASGHRERAAYQWCCESSVYTKKDFQGMGIGRELYKVLFQILKMQGYRNIYAGITLPNEPSIKLHEKCGFTHFATYDNIGYKLGEWKNVGWWKLSVNHYDRKPSPPIAFGEMDPIQFNEIFITAADRISKKLVY</sequence>
<dbReference type="OrthoDB" id="9799096at2"/>
<feature type="domain" description="N-acetyltransferase" evidence="1">
    <location>
        <begin position="2"/>
        <end position="156"/>
    </location>
</feature>
<dbReference type="RefSeq" id="WP_072836286.1">
    <property type="nucleotide sequence ID" value="NZ_FQUU01000014.1"/>
</dbReference>
<keyword evidence="3" id="KW-1185">Reference proteome</keyword>
<dbReference type="Gene3D" id="3.40.630.30">
    <property type="match status" value="1"/>
</dbReference>
<dbReference type="PROSITE" id="PS51186">
    <property type="entry name" value="GNAT"/>
    <property type="match status" value="1"/>
</dbReference>
<organism evidence="2 3">
    <name type="scientific">Flavisolibacter ginsengisoli DSM 18119</name>
    <dbReference type="NCBI Taxonomy" id="1121884"/>
    <lineage>
        <taxon>Bacteria</taxon>
        <taxon>Pseudomonadati</taxon>
        <taxon>Bacteroidota</taxon>
        <taxon>Chitinophagia</taxon>
        <taxon>Chitinophagales</taxon>
        <taxon>Chitinophagaceae</taxon>
        <taxon>Flavisolibacter</taxon>
    </lineage>
</organism>
<keyword evidence="2" id="KW-0808">Transferase</keyword>
<dbReference type="SUPFAM" id="SSF55729">
    <property type="entry name" value="Acyl-CoA N-acyltransferases (Nat)"/>
    <property type="match status" value="1"/>
</dbReference>